<keyword evidence="3" id="KW-1185">Reference proteome</keyword>
<dbReference type="AlphaFoldDB" id="E3GWH3"/>
<dbReference type="KEGG" id="mfv:Mfer_1152"/>
<gene>
    <name evidence="2" type="ordered locus">Mfer_1152</name>
</gene>
<dbReference type="InterPro" id="IPR013783">
    <property type="entry name" value="Ig-like_fold"/>
</dbReference>
<reference evidence="2 3" key="1">
    <citation type="journal article" date="2010" name="Stand. Genomic Sci.">
        <title>Complete genome sequence of Methanothermus fervidus type strain (V24S).</title>
        <authorList>
            <person name="Anderson I."/>
            <person name="Djao O.D."/>
            <person name="Misra M."/>
            <person name="Chertkov O."/>
            <person name="Nolan M."/>
            <person name="Lucas S."/>
            <person name="Lapidus A."/>
            <person name="Del Rio T.G."/>
            <person name="Tice H."/>
            <person name="Cheng J.F."/>
            <person name="Tapia R."/>
            <person name="Han C."/>
            <person name="Goodwin L."/>
            <person name="Pitluck S."/>
            <person name="Liolios K."/>
            <person name="Ivanova N."/>
            <person name="Mavromatis K."/>
            <person name="Mikhailova N."/>
            <person name="Pati A."/>
            <person name="Brambilla E."/>
            <person name="Chen A."/>
            <person name="Palaniappan K."/>
            <person name="Land M."/>
            <person name="Hauser L."/>
            <person name="Chang Y.J."/>
            <person name="Jeffries C.D."/>
            <person name="Sikorski J."/>
            <person name="Spring S."/>
            <person name="Rohde M."/>
            <person name="Eichinger K."/>
            <person name="Huber H."/>
            <person name="Wirth R."/>
            <person name="Goker M."/>
            <person name="Detter J.C."/>
            <person name="Woyke T."/>
            <person name="Bristow J."/>
            <person name="Eisen J.A."/>
            <person name="Markowitz V."/>
            <person name="Hugenholtz P."/>
            <person name="Klenk H.P."/>
            <person name="Kyrpides N.C."/>
        </authorList>
    </citation>
    <scope>NUCLEOTIDE SEQUENCE [LARGE SCALE GENOMIC DNA]</scope>
    <source>
        <strain evidence="3">ATCC 43054 / DSM 2088 / JCM 10308 / V24 S</strain>
    </source>
</reference>
<evidence type="ECO:0000259" key="1">
    <source>
        <dbReference type="Pfam" id="PF07705"/>
    </source>
</evidence>
<dbReference type="OrthoDB" id="71602at2157"/>
<dbReference type="EMBL" id="CP002278">
    <property type="protein sequence ID" value="ADP77938.1"/>
    <property type="molecule type" value="Genomic_DNA"/>
</dbReference>
<dbReference type="Pfam" id="PF07705">
    <property type="entry name" value="CARDB"/>
    <property type="match status" value="1"/>
</dbReference>
<accession>E3GWH3</accession>
<protein>
    <submittedName>
        <fullName evidence="2">APHP domain protein</fullName>
    </submittedName>
</protein>
<dbReference type="Gene3D" id="2.60.40.10">
    <property type="entry name" value="Immunoglobulins"/>
    <property type="match status" value="1"/>
</dbReference>
<sequence length="1264" mass="142268">MSCCVSNHGNKEGIYRAELKINNNVVDVKEVKVGAGECKNITFIYTLDKPGTYNVTIGNFPEIKVKVEIPQKGRLSVPILPQIPENTIILNPISIQPSIQDKELGTYNVTIGNLTPVTVTVTTPASFTLSNLTVTPTSGVAPLTITATAKVTNTGGTAGNYTAVLYINGSAVANQTVTLGPGETTTVSLSYTLTQAGTYNVTIGNLTPVTVNVTTPVVPTPTPVVQNKTFSIILRNTGTSTITFKYYISVYTNPVNGTKVYYKELTITLKPNETKTIELGKYPEIYAVSTTILIDNKRIKKLILELKYCIEGLNPQTIILNKNAKSGFKYVSRFTGRNGYVDSWFNEIYFRNINRQMGYYNYTVEEIPADKALLELIPIIGTNICNSVVIAPKTVMFDIVNPSNYILNLRIKIKPESVNSKNTRRIKSKNTITGSLDTSKTLLFDDLTLNPGQRIVGKFYVKEPGIYKIMLERLCYKNTKTKEKVSYNIPNAYQWVGTIIGIKNPTDQFIVQSNAEKYLNISLSSNIEDIIREKLLNDTFKVPLDSDYKYVGVTVIAPVFYANLSSPILFSVGVVSFVINGKLVPIAVLFNNDTASQLTVFINTTKDIKIINNILCKTYHALIDLLPDYLNNYYKIYDTIHTISTNDDEERLLESIISSMLGKFLFITMEVDEPVKIYHFTEYGLTNPFSQDEENHITIIPAIFCNGCYQNLNISFIGPAVTNHIYSNEQQNITIITVENYGSKFILSYSKDQKCYIYKTKDGKICKLKTNKYLGDKIELRLEEVLEDSGYCAAMTYTIVKEKVKDDILKKHIEYYEKNYKYKGLYGPLMACYGQFLEGLCFFYCHDYRAEEIAKDVNVTWTRVKPAVVLSCDIPGHISSFTLASDHNLGIEAKGDFDNIRRFNAARTGIINYLEVLIHSSLFDINITEQEAPIINVPRAIFDESSTTYIYTDNNTFAIITDSYNYTDFYYNAIITDFYTDFYFDYKYQSFVVFDNQTGIIRDLLKKLIIRHCGSYCFYFQQAMLAYDLAKELTNTSSKIRKIIDDVGHRTKLITICEPKFWAEIACGILIQIGAGVSFANPLVGVGLIVAGVLADAALKEPWKDPESATYWLLDLILSVIPTGKLGQIAKTLKLSGVVERITYYTSYGLTVDVLKYKLENEGIKVYLGIIDRNLEEKEVPQFIKDLNSMFKSEGVEVISVLHLKFEKKVGFIATSWKPWAENIGISVVEAYLEPYLEPYVGPPVCKVWRIFYKTLKSLLGGNS</sequence>
<proteinExistence type="predicted"/>
<evidence type="ECO:0000313" key="3">
    <source>
        <dbReference type="Proteomes" id="UP000002315"/>
    </source>
</evidence>
<name>E3GWH3_METFV</name>
<dbReference type="STRING" id="523846.Mfer_1152"/>
<dbReference type="InterPro" id="IPR011635">
    <property type="entry name" value="CARDB"/>
</dbReference>
<feature type="domain" description="CARDB" evidence="1">
    <location>
        <begin position="132"/>
        <end position="202"/>
    </location>
</feature>
<dbReference type="HOGENOM" id="CLU_264495_0_0_2"/>
<evidence type="ECO:0000313" key="2">
    <source>
        <dbReference type="EMBL" id="ADP77938.1"/>
    </source>
</evidence>
<dbReference type="Proteomes" id="UP000002315">
    <property type="component" value="Chromosome"/>
</dbReference>
<organism evidence="2 3">
    <name type="scientific">Methanothermus fervidus (strain ATCC 43054 / DSM 2088 / JCM 10308 / V24 S)</name>
    <dbReference type="NCBI Taxonomy" id="523846"/>
    <lineage>
        <taxon>Archaea</taxon>
        <taxon>Methanobacteriati</taxon>
        <taxon>Methanobacteriota</taxon>
        <taxon>Methanomada group</taxon>
        <taxon>Methanobacteria</taxon>
        <taxon>Methanobacteriales</taxon>
        <taxon>Methanothermaceae</taxon>
        <taxon>Methanothermus</taxon>
    </lineage>
</organism>